<evidence type="ECO:0000313" key="2">
    <source>
        <dbReference type="Proteomes" id="UP000245962"/>
    </source>
</evidence>
<comment type="caution">
    <text evidence="1">The sequence shown here is derived from an EMBL/GenBank/DDBJ whole genome shotgun (WGS) entry which is preliminary data.</text>
</comment>
<evidence type="ECO:0000313" key="1">
    <source>
        <dbReference type="EMBL" id="PVW15196.1"/>
    </source>
</evidence>
<dbReference type="AlphaFoldDB" id="A0A2U0I268"/>
<accession>A0A2U0I268</accession>
<dbReference type="Proteomes" id="UP000245962">
    <property type="component" value="Unassembled WGS sequence"/>
</dbReference>
<gene>
    <name evidence="1" type="ORF">DDV96_07250</name>
</gene>
<dbReference type="EMBL" id="QEHR01000004">
    <property type="protein sequence ID" value="PVW15196.1"/>
    <property type="molecule type" value="Genomic_DNA"/>
</dbReference>
<protein>
    <submittedName>
        <fullName evidence="1">Uncharacterized protein</fullName>
    </submittedName>
</protein>
<reference evidence="1 2" key="1">
    <citation type="submission" date="2018-04" db="EMBL/GenBank/DDBJ databases">
        <title>Marixanthomonas spongiae HN-E44 sp. nov., isolated from a marine sponge.</title>
        <authorList>
            <person name="Luo L."/>
            <person name="Zhuang L."/>
        </authorList>
    </citation>
    <scope>NUCLEOTIDE SEQUENCE [LARGE SCALE GENOMIC DNA]</scope>
    <source>
        <strain evidence="1 2">HN-E44</strain>
    </source>
</reference>
<name>A0A2U0I268_9FLAO</name>
<proteinExistence type="predicted"/>
<sequence>MLSAVEVSPCDVLSSVEVWNHFFYTAYNVHNLLIAIYTATVDSPRIKAVLFSGKACCYSVYFGQAVKFWLYIKTQKQSFLVNLKYYYRRK</sequence>
<organism evidence="1 2">
    <name type="scientific">Marixanthomonas spongiae</name>
    <dbReference type="NCBI Taxonomy" id="2174845"/>
    <lineage>
        <taxon>Bacteria</taxon>
        <taxon>Pseudomonadati</taxon>
        <taxon>Bacteroidota</taxon>
        <taxon>Flavobacteriia</taxon>
        <taxon>Flavobacteriales</taxon>
        <taxon>Flavobacteriaceae</taxon>
        <taxon>Marixanthomonas</taxon>
    </lineage>
</organism>
<keyword evidence="2" id="KW-1185">Reference proteome</keyword>